<dbReference type="PANTHER" id="PTHR33678">
    <property type="entry name" value="BLL1576 PROTEIN"/>
    <property type="match status" value="1"/>
</dbReference>
<dbReference type="Proteomes" id="UP000230859">
    <property type="component" value="Unassembled WGS sequence"/>
</dbReference>
<evidence type="ECO:0000259" key="1">
    <source>
        <dbReference type="Pfam" id="PF03050"/>
    </source>
</evidence>
<evidence type="ECO:0000313" key="2">
    <source>
        <dbReference type="EMBL" id="PIQ86494.1"/>
    </source>
</evidence>
<organism evidence="2 3">
    <name type="scientific">Candidatus Abzuiibacterium crystallinum</name>
    <dbReference type="NCBI Taxonomy" id="1974748"/>
    <lineage>
        <taxon>Bacteria</taxon>
        <taxon>Pseudomonadati</taxon>
        <taxon>Candidatus Omnitrophota</taxon>
        <taxon>Candidatus Abzuiibacterium</taxon>
    </lineage>
</organism>
<dbReference type="EMBL" id="PCVY01000043">
    <property type="protein sequence ID" value="PIQ86494.1"/>
    <property type="molecule type" value="Genomic_DNA"/>
</dbReference>
<comment type="caution">
    <text evidence="2">The sequence shown here is derived from an EMBL/GenBank/DDBJ whole genome shotgun (WGS) entry which is preliminary data.</text>
</comment>
<dbReference type="InterPro" id="IPR004291">
    <property type="entry name" value="Transposase_IS66_central"/>
</dbReference>
<dbReference type="Pfam" id="PF03050">
    <property type="entry name" value="DDE_Tnp_IS66"/>
    <property type="match status" value="1"/>
</dbReference>
<protein>
    <recommendedName>
        <fullName evidence="1">Transposase IS66 central domain-containing protein</fullName>
    </recommendedName>
</protein>
<dbReference type="NCBIfam" id="NF033517">
    <property type="entry name" value="transpos_IS66"/>
    <property type="match status" value="1"/>
</dbReference>
<dbReference type="InterPro" id="IPR052344">
    <property type="entry name" value="Transposase-related"/>
</dbReference>
<feature type="domain" description="Transposase IS66 central" evidence="1">
    <location>
        <begin position="93"/>
        <end position="357"/>
    </location>
</feature>
<dbReference type="AlphaFoldDB" id="A0A2H0LS42"/>
<reference evidence="2 3" key="1">
    <citation type="submission" date="2017-09" db="EMBL/GenBank/DDBJ databases">
        <title>Depth-based differentiation of microbial function through sediment-hosted aquifers and enrichment of novel symbionts in the deep terrestrial subsurface.</title>
        <authorList>
            <person name="Probst A.J."/>
            <person name="Ladd B."/>
            <person name="Jarett J.K."/>
            <person name="Geller-Mcgrath D.E."/>
            <person name="Sieber C.M."/>
            <person name="Emerson J.B."/>
            <person name="Anantharaman K."/>
            <person name="Thomas B.C."/>
            <person name="Malmstrom R."/>
            <person name="Stieglmeier M."/>
            <person name="Klingl A."/>
            <person name="Woyke T."/>
            <person name="Ryan C.M."/>
            <person name="Banfield J.F."/>
        </authorList>
    </citation>
    <scope>NUCLEOTIDE SEQUENCE [LARGE SCALE GENOMIC DNA]</scope>
    <source>
        <strain evidence="2">CG11_big_fil_rev_8_21_14_0_20_45_26</strain>
    </source>
</reference>
<gene>
    <name evidence="2" type="ORF">COV74_04775</name>
</gene>
<evidence type="ECO:0000313" key="3">
    <source>
        <dbReference type="Proteomes" id="UP000230859"/>
    </source>
</evidence>
<sequence length="402" mass="47004">MKKRPNVPGQKAGHPGFTRIKPKMVDRIVEQTFTHCPDCHHRLSAVQEIVEHIQEDIIPAQPQVTCFKKERRYCTHCQKLLTAPYACEEIPHGNLGPNVLIQAVILKYHHGLPFNKIKELFESLCHFQVSQGALAQALQRISEWLQVEQAQILKAVRASPHLHMDETGWKVSGTNHWLWACVNERLAYYQIAQSRGAKIPKSILPKDYSGILVTDFYSAYNRLPGRKQKCLVHLMREMHQLYLKDQSDSFLEHHKTLKRIIADALRLKEARSQMALLVYERRIKRLKTRLFLWSCREYRNKHLKRLAGRFLTHWLHLLTFLEHPEISFNNNLAERMIRRHVILRNRSFQNRSQKGAAAHQTLMSLLHTAQLQNKNPLTFLKKAYLKHRQGYSFPILRIASIG</sequence>
<accession>A0A2H0LS42</accession>
<name>A0A2H0LS42_9BACT</name>
<proteinExistence type="predicted"/>
<dbReference type="PANTHER" id="PTHR33678:SF2">
    <property type="match status" value="1"/>
</dbReference>